<proteinExistence type="predicted"/>
<organism evidence="1 2">
    <name type="scientific">Paenibacillus filicis</name>
    <dbReference type="NCBI Taxonomy" id="669464"/>
    <lineage>
        <taxon>Bacteria</taxon>
        <taxon>Bacillati</taxon>
        <taxon>Bacillota</taxon>
        <taxon>Bacilli</taxon>
        <taxon>Bacillales</taxon>
        <taxon>Paenibacillaceae</taxon>
        <taxon>Paenibacillus</taxon>
    </lineage>
</organism>
<accession>A0ABU9DJ05</accession>
<comment type="caution">
    <text evidence="1">The sequence shown here is derived from an EMBL/GenBank/DDBJ whole genome shotgun (WGS) entry which is preliminary data.</text>
</comment>
<dbReference type="Proteomes" id="UP001469365">
    <property type="component" value="Unassembled WGS sequence"/>
</dbReference>
<keyword evidence="2" id="KW-1185">Reference proteome</keyword>
<reference evidence="1 2" key="1">
    <citation type="submission" date="2024-04" db="EMBL/GenBank/DDBJ databases">
        <title>draft genome sequnece of Paenibacillus filicis.</title>
        <authorList>
            <person name="Kim D.-U."/>
        </authorList>
    </citation>
    <scope>NUCLEOTIDE SEQUENCE [LARGE SCALE GENOMIC DNA]</scope>
    <source>
        <strain evidence="1 2">KACC14197</strain>
    </source>
</reference>
<name>A0ABU9DJ05_9BACL</name>
<protein>
    <submittedName>
        <fullName evidence="1">Uncharacterized protein</fullName>
    </submittedName>
</protein>
<evidence type="ECO:0000313" key="1">
    <source>
        <dbReference type="EMBL" id="MEK8128221.1"/>
    </source>
</evidence>
<dbReference type="EMBL" id="JBBPCC010000005">
    <property type="protein sequence ID" value="MEK8128221.1"/>
    <property type="molecule type" value="Genomic_DNA"/>
</dbReference>
<evidence type="ECO:0000313" key="2">
    <source>
        <dbReference type="Proteomes" id="UP001469365"/>
    </source>
</evidence>
<sequence length="97" mass="11078">MKVVRQQTAGVWQPKSFPHACGWEYRVASNAAKLYDYVNARRWKGTGFRQGHAPEGSYGRERPAGAFPGFERVGCFVAYSRMWTNEEDGGMKEWQLS</sequence>
<dbReference type="RefSeq" id="WP_341415290.1">
    <property type="nucleotide sequence ID" value="NZ_JBBPCC010000005.1"/>
</dbReference>
<gene>
    <name evidence="1" type="ORF">WMW72_09930</name>
</gene>